<protein>
    <submittedName>
        <fullName evidence="10">Arabinan endo-1,5-alpha-L-arabinosidase</fullName>
    </submittedName>
</protein>
<feature type="binding site" evidence="7">
    <location>
        <position position="108"/>
    </location>
    <ligand>
        <name>substrate</name>
    </ligand>
</feature>
<keyword evidence="3 5" id="KW-0378">Hydrolase</keyword>
<dbReference type="Gene3D" id="2.115.10.20">
    <property type="entry name" value="Glycosyl hydrolase domain, family 43"/>
    <property type="match status" value="1"/>
</dbReference>
<feature type="active site" description="Proton acceptor" evidence="6">
    <location>
        <position position="30"/>
    </location>
</feature>
<dbReference type="KEGG" id="srho:HH216_22005"/>
<feature type="binding site" evidence="7">
    <location>
        <begin position="148"/>
        <end position="151"/>
    </location>
    <ligand>
        <name>substrate</name>
    </ligand>
</feature>
<evidence type="ECO:0000313" key="10">
    <source>
        <dbReference type="EMBL" id="QJD80794.1"/>
    </source>
</evidence>
<evidence type="ECO:0000256" key="7">
    <source>
        <dbReference type="PIRSR" id="PIRSR026534-2"/>
    </source>
</evidence>
<comment type="similarity">
    <text evidence="2 5">Belongs to the glycosyl hydrolase 43 family.</text>
</comment>
<sequence length="327" mass="36375">MRSFLPVLCLLVACLATGRAQTPPLISVHDPVMIRQDSTYYVFATGRGLRLWSSPDRQHWKAEKPVFDTPPAWTLQANPATRPNDLWAPDISYHNGLYYLYYSSSVFGKNSSAIGLATNTTLHPADPNYHWADRGLVIQSVPGQDNWNAIDPNLFVDDEKQGWLTFGSFWSGIQLVRLNDSLTAPAANANLHTIASRPRTDSTGVRNAGNGAIEAPFLFKHNGYHYLFVSVDYCCRGVNSTYKIWVGRSKKITGPYLDQSGKQMKQGGGTPVLQGDANWQGVGHNAVYTVNNADYLIYHGYDAADKGKSKLLIRELRWDKTGWPVVP</sequence>
<dbReference type="GO" id="GO:0031222">
    <property type="term" value="P:arabinan catabolic process"/>
    <property type="evidence" value="ECO:0007669"/>
    <property type="project" value="UniProtKB-UniPathway"/>
</dbReference>
<comment type="pathway">
    <text evidence="1 5">Glycan metabolism; L-arabinan degradation.</text>
</comment>
<keyword evidence="4 5" id="KW-0326">Glycosidase</keyword>
<dbReference type="InterPro" id="IPR016840">
    <property type="entry name" value="Glyco_hydro_43_endo_a_Ara-ase"/>
</dbReference>
<dbReference type="InterPro" id="IPR006710">
    <property type="entry name" value="Glyco_hydro_43"/>
</dbReference>
<keyword evidence="9" id="KW-0732">Signal</keyword>
<dbReference type="InterPro" id="IPR023296">
    <property type="entry name" value="Glyco_hydro_beta-prop_sf"/>
</dbReference>
<dbReference type="Proteomes" id="UP000501128">
    <property type="component" value="Chromosome"/>
</dbReference>
<dbReference type="InterPro" id="IPR050727">
    <property type="entry name" value="GH43_arabinanases"/>
</dbReference>
<dbReference type="GO" id="GO:0046558">
    <property type="term" value="F:arabinan endo-1,5-alpha-L-arabinosidase activity"/>
    <property type="evidence" value="ECO:0007669"/>
    <property type="project" value="InterPro"/>
</dbReference>
<evidence type="ECO:0000256" key="1">
    <source>
        <dbReference type="ARBA" id="ARBA00004834"/>
    </source>
</evidence>
<evidence type="ECO:0000256" key="2">
    <source>
        <dbReference type="ARBA" id="ARBA00009865"/>
    </source>
</evidence>
<evidence type="ECO:0000256" key="6">
    <source>
        <dbReference type="PIRSR" id="PIRSR026534-1"/>
    </source>
</evidence>
<evidence type="ECO:0000256" key="5">
    <source>
        <dbReference type="PIRNR" id="PIRNR026534"/>
    </source>
</evidence>
<dbReference type="SUPFAM" id="SSF75005">
    <property type="entry name" value="Arabinanase/levansucrase/invertase"/>
    <property type="match status" value="1"/>
</dbReference>
<name>A0A7L5DQP3_9BACT</name>
<dbReference type="PANTHER" id="PTHR43301:SF3">
    <property type="entry name" value="ARABINAN ENDO-1,5-ALPHA-L-ARABINOSIDASE A-RELATED"/>
    <property type="match status" value="1"/>
</dbReference>
<dbReference type="AlphaFoldDB" id="A0A7L5DQP3"/>
<feature type="active site" description="Proton donor" evidence="6">
    <location>
        <position position="214"/>
    </location>
</feature>
<dbReference type="Pfam" id="PF04616">
    <property type="entry name" value="Glyco_hydro_43"/>
    <property type="match status" value="1"/>
</dbReference>
<feature type="chain" id="PRO_5029727358" evidence="9">
    <location>
        <begin position="21"/>
        <end position="327"/>
    </location>
</feature>
<keyword evidence="11" id="KW-1185">Reference proteome</keyword>
<dbReference type="PANTHER" id="PTHR43301">
    <property type="entry name" value="ARABINAN ENDO-1,5-ALPHA-L-ARABINOSIDASE"/>
    <property type="match status" value="1"/>
</dbReference>
<feature type="binding site" evidence="7">
    <location>
        <begin position="168"/>
        <end position="170"/>
    </location>
    <ligand>
        <name>substrate</name>
    </ligand>
</feature>
<proteinExistence type="inferred from homology"/>
<evidence type="ECO:0000256" key="3">
    <source>
        <dbReference type="ARBA" id="ARBA00022801"/>
    </source>
</evidence>
<reference evidence="10 11" key="1">
    <citation type="submission" date="2020-04" db="EMBL/GenBank/DDBJ databases">
        <title>Genome sequencing of novel species.</title>
        <authorList>
            <person name="Heo J."/>
            <person name="Kim S.-J."/>
            <person name="Kim J.-S."/>
            <person name="Hong S.-B."/>
            <person name="Kwon S.-W."/>
        </authorList>
    </citation>
    <scope>NUCLEOTIDE SEQUENCE [LARGE SCALE GENOMIC DNA]</scope>
    <source>
        <strain evidence="10 11">CJU-R4</strain>
    </source>
</reference>
<feature type="site" description="Important for catalytic activity, responsible for pKa modulation of the active site Glu and correct orientation of both the proton donor and substrate" evidence="8">
    <location>
        <position position="151"/>
    </location>
</feature>
<evidence type="ECO:0000313" key="11">
    <source>
        <dbReference type="Proteomes" id="UP000501128"/>
    </source>
</evidence>
<dbReference type="RefSeq" id="WP_169552814.1">
    <property type="nucleotide sequence ID" value="NZ_CP051677.1"/>
</dbReference>
<dbReference type="CDD" id="cd18830">
    <property type="entry name" value="GH43_CjArb43A-like"/>
    <property type="match status" value="1"/>
</dbReference>
<organism evidence="10 11">
    <name type="scientific">Spirosoma rhododendri</name>
    <dbReference type="NCBI Taxonomy" id="2728024"/>
    <lineage>
        <taxon>Bacteria</taxon>
        <taxon>Pseudomonadati</taxon>
        <taxon>Bacteroidota</taxon>
        <taxon>Cytophagia</taxon>
        <taxon>Cytophagales</taxon>
        <taxon>Cytophagaceae</taxon>
        <taxon>Spirosoma</taxon>
    </lineage>
</organism>
<gene>
    <name evidence="10" type="ORF">HH216_22005</name>
</gene>
<evidence type="ECO:0000256" key="9">
    <source>
        <dbReference type="SAM" id="SignalP"/>
    </source>
</evidence>
<evidence type="ECO:0000256" key="4">
    <source>
        <dbReference type="ARBA" id="ARBA00023295"/>
    </source>
</evidence>
<feature type="site" description="Important for substrate recognition" evidence="8">
    <location>
        <position position="284"/>
    </location>
</feature>
<accession>A0A7L5DQP3</accession>
<evidence type="ECO:0000256" key="8">
    <source>
        <dbReference type="PIRSR" id="PIRSR026534-3"/>
    </source>
</evidence>
<dbReference type="PIRSF" id="PIRSF026534">
    <property type="entry name" value="Endo_alpha-L-arabinosidase"/>
    <property type="match status" value="1"/>
</dbReference>
<feature type="binding site" evidence="7">
    <location>
        <position position="30"/>
    </location>
    <ligand>
        <name>substrate</name>
    </ligand>
</feature>
<dbReference type="UniPathway" id="UPA00667"/>
<feature type="signal peptide" evidence="9">
    <location>
        <begin position="1"/>
        <end position="20"/>
    </location>
</feature>
<dbReference type="EMBL" id="CP051677">
    <property type="protein sequence ID" value="QJD80794.1"/>
    <property type="molecule type" value="Genomic_DNA"/>
</dbReference>